<name>A0A1H7FY43_9FLAO</name>
<evidence type="ECO:0000313" key="2">
    <source>
        <dbReference type="Proteomes" id="UP000198990"/>
    </source>
</evidence>
<proteinExistence type="predicted"/>
<accession>A0A1H7FY43</accession>
<evidence type="ECO:0000313" key="1">
    <source>
        <dbReference type="EMBL" id="SEK31003.1"/>
    </source>
</evidence>
<organism evidence="1 2">
    <name type="scientific">Maribacter orientalis</name>
    <dbReference type="NCBI Taxonomy" id="228957"/>
    <lineage>
        <taxon>Bacteria</taxon>
        <taxon>Pseudomonadati</taxon>
        <taxon>Bacteroidota</taxon>
        <taxon>Flavobacteriia</taxon>
        <taxon>Flavobacteriales</taxon>
        <taxon>Flavobacteriaceae</taxon>
        <taxon>Maribacter</taxon>
    </lineage>
</organism>
<gene>
    <name evidence="1" type="ORF">SAMN04488008_101245</name>
</gene>
<protein>
    <submittedName>
        <fullName evidence="1">Uncharacterized protein</fullName>
    </submittedName>
</protein>
<dbReference type="Proteomes" id="UP000198990">
    <property type="component" value="Unassembled WGS sequence"/>
</dbReference>
<sequence>MKLSSFTISTLFIIISLASSLKTASVLGYYALFTDDFVERFCENTARPEMKCDGKCALSKMLLQEAEDEKTPVSIDWLKNETVLFVAPLISFDFLQLPQTELNELQYSVLYDFHFSERIIHPPQF</sequence>
<dbReference type="AlphaFoldDB" id="A0A1H7FY43"/>
<dbReference type="RefSeq" id="WP_143057761.1">
    <property type="nucleotide sequence ID" value="NZ_FNZN01000001.1"/>
</dbReference>
<reference evidence="2" key="1">
    <citation type="submission" date="2016-10" db="EMBL/GenBank/DDBJ databases">
        <authorList>
            <person name="Varghese N."/>
            <person name="Submissions S."/>
        </authorList>
    </citation>
    <scope>NUCLEOTIDE SEQUENCE [LARGE SCALE GENOMIC DNA]</scope>
    <source>
        <strain evidence="2">DSM 16471</strain>
    </source>
</reference>
<dbReference type="STRING" id="228957.SAMN04488008_101245"/>
<keyword evidence="2" id="KW-1185">Reference proteome</keyword>
<dbReference type="EMBL" id="FNZN01000001">
    <property type="protein sequence ID" value="SEK31003.1"/>
    <property type="molecule type" value="Genomic_DNA"/>
</dbReference>
<dbReference type="OrthoDB" id="980645at2"/>